<organism evidence="2">
    <name type="scientific">uncultured Caudovirales phage</name>
    <dbReference type="NCBI Taxonomy" id="2100421"/>
    <lineage>
        <taxon>Viruses</taxon>
        <taxon>Duplodnaviria</taxon>
        <taxon>Heunggongvirae</taxon>
        <taxon>Uroviricota</taxon>
        <taxon>Caudoviricetes</taxon>
        <taxon>Peduoviridae</taxon>
        <taxon>Maltschvirus</taxon>
        <taxon>Maltschvirus maltsch</taxon>
    </lineage>
</organism>
<gene>
    <name evidence="2" type="ORF">UFOVP755_99</name>
</gene>
<feature type="region of interest" description="Disordered" evidence="1">
    <location>
        <begin position="1"/>
        <end position="42"/>
    </location>
</feature>
<proteinExistence type="predicted"/>
<protein>
    <submittedName>
        <fullName evidence="2">Uncharacterized protein</fullName>
    </submittedName>
</protein>
<reference evidence="2" key="1">
    <citation type="submission" date="2020-05" db="EMBL/GenBank/DDBJ databases">
        <authorList>
            <person name="Chiriac C."/>
            <person name="Salcher M."/>
            <person name="Ghai R."/>
            <person name="Kavagutti S V."/>
        </authorList>
    </citation>
    <scope>NUCLEOTIDE SEQUENCE</scope>
</reference>
<dbReference type="EMBL" id="LR798356">
    <property type="protein sequence ID" value="CAB5226194.1"/>
    <property type="molecule type" value="Genomic_DNA"/>
</dbReference>
<name>A0A6J7X902_9CAUD</name>
<sequence>MSQETQEQQVEQEQPQSTTQETQEQAQQQSQNPNDALGLTPDDEIETAVLLVMTKKDKAILPVVNIGSLKTDRIASPREVYRMCLDVADQISSVSLLGELTNVQVALLKESNQQVSNLTAQKIAMALNRAVDGSNKQNG</sequence>
<feature type="compositionally biased region" description="Low complexity" evidence="1">
    <location>
        <begin position="1"/>
        <end position="31"/>
    </location>
</feature>
<evidence type="ECO:0000313" key="2">
    <source>
        <dbReference type="EMBL" id="CAB5226194.1"/>
    </source>
</evidence>
<evidence type="ECO:0000256" key="1">
    <source>
        <dbReference type="SAM" id="MobiDB-lite"/>
    </source>
</evidence>
<accession>A0A6J7X902</accession>